<name>G7YNJ9_CLOSI</name>
<dbReference type="EMBL" id="DF143899">
    <property type="protein sequence ID" value="GAA54530.1"/>
    <property type="molecule type" value="Genomic_DNA"/>
</dbReference>
<protein>
    <submittedName>
        <fullName evidence="1">Uncharacterized protein</fullName>
    </submittedName>
</protein>
<dbReference type="Proteomes" id="UP000008909">
    <property type="component" value="Unassembled WGS sequence"/>
</dbReference>
<proteinExistence type="predicted"/>
<organism evidence="1 2">
    <name type="scientific">Clonorchis sinensis</name>
    <name type="common">Chinese liver fluke</name>
    <dbReference type="NCBI Taxonomy" id="79923"/>
    <lineage>
        <taxon>Eukaryota</taxon>
        <taxon>Metazoa</taxon>
        <taxon>Spiralia</taxon>
        <taxon>Lophotrochozoa</taxon>
        <taxon>Platyhelminthes</taxon>
        <taxon>Trematoda</taxon>
        <taxon>Digenea</taxon>
        <taxon>Opisthorchiida</taxon>
        <taxon>Opisthorchiata</taxon>
        <taxon>Opisthorchiidae</taxon>
        <taxon>Clonorchis</taxon>
    </lineage>
</organism>
<dbReference type="AlphaFoldDB" id="G7YNJ9"/>
<keyword evidence="2" id="KW-1185">Reference proteome</keyword>
<evidence type="ECO:0000313" key="1">
    <source>
        <dbReference type="EMBL" id="GAA54530.1"/>
    </source>
</evidence>
<reference evidence="1" key="1">
    <citation type="journal article" date="2011" name="Genome Biol.">
        <title>The draft genome of the carcinogenic human liver fluke Clonorchis sinensis.</title>
        <authorList>
            <person name="Wang X."/>
            <person name="Chen W."/>
            <person name="Huang Y."/>
            <person name="Sun J."/>
            <person name="Men J."/>
            <person name="Liu H."/>
            <person name="Luo F."/>
            <person name="Guo L."/>
            <person name="Lv X."/>
            <person name="Deng C."/>
            <person name="Zhou C."/>
            <person name="Fan Y."/>
            <person name="Li X."/>
            <person name="Huang L."/>
            <person name="Hu Y."/>
            <person name="Liang C."/>
            <person name="Hu X."/>
            <person name="Xu J."/>
            <person name="Yu X."/>
        </authorList>
    </citation>
    <scope>NUCLEOTIDE SEQUENCE [LARGE SCALE GENOMIC DNA]</scope>
    <source>
        <strain evidence="1">Henan</strain>
    </source>
</reference>
<reference key="2">
    <citation type="submission" date="2011-10" db="EMBL/GenBank/DDBJ databases">
        <title>The genome and transcriptome sequence of Clonorchis sinensis provide insights into the carcinogenic liver fluke.</title>
        <authorList>
            <person name="Wang X."/>
            <person name="Huang Y."/>
            <person name="Chen W."/>
            <person name="Liu H."/>
            <person name="Guo L."/>
            <person name="Chen Y."/>
            <person name="Luo F."/>
            <person name="Zhou W."/>
            <person name="Sun J."/>
            <person name="Mao Q."/>
            <person name="Liang P."/>
            <person name="Zhou C."/>
            <person name="Tian Y."/>
            <person name="Men J."/>
            <person name="Lv X."/>
            <person name="Huang L."/>
            <person name="Zhou J."/>
            <person name="Hu Y."/>
            <person name="Li R."/>
            <person name="Zhang F."/>
            <person name="Lei H."/>
            <person name="Li X."/>
            <person name="Hu X."/>
            <person name="Liang C."/>
            <person name="Xu J."/>
            <person name="Wu Z."/>
            <person name="Yu X."/>
        </authorList>
    </citation>
    <scope>NUCLEOTIDE SEQUENCE</scope>
    <source>
        <strain>Henan</strain>
    </source>
</reference>
<accession>G7YNJ9</accession>
<gene>
    <name evidence="1" type="ORF">CLF_103563</name>
</gene>
<evidence type="ECO:0000313" key="2">
    <source>
        <dbReference type="Proteomes" id="UP000008909"/>
    </source>
</evidence>
<sequence length="300" mass="34476">MHLVPRRQSQKNFPLHENRTIPPIYHKVDRLSRNSYTQIRLKIPGQKKKFGREISGLNASIVSGTDRQLHHSPWHSCIKDIAFSRPLLSFPFSQTADLLPTNWLSRIHGLIHRSEAFAQVSRVGFVLVVQIEHHETRFVVHGLETGNHFRSSSLDTLNEDYLKLPLRWSMSDERNLNERTINRLAWISHRPVRTSRFSMLTGAMIRCILSRITRMNFQIFCGNYVNPLLEYANQVLCSGRKKDVLPIECVQRAFTKLVAGLKSVDYGTRVAVLDFFNPEYCPLCGGLILTVFSAQLEAHS</sequence>